<dbReference type="NCBIfam" id="NF007013">
    <property type="entry name" value="PRK09477.1"/>
    <property type="match status" value="1"/>
</dbReference>
<evidence type="ECO:0000313" key="11">
    <source>
        <dbReference type="Proteomes" id="UP000297706"/>
    </source>
</evidence>
<evidence type="ECO:0000259" key="9">
    <source>
        <dbReference type="PROSITE" id="PS51379"/>
    </source>
</evidence>
<evidence type="ECO:0000256" key="7">
    <source>
        <dbReference type="ARBA" id="ARBA00023014"/>
    </source>
</evidence>
<keyword evidence="11" id="KW-1185">Reference proteome</keyword>
<feature type="transmembrane region" description="Helical" evidence="8">
    <location>
        <begin position="67"/>
        <end position="94"/>
    </location>
</feature>
<dbReference type="NCBIfam" id="TIGR02163">
    <property type="entry name" value="napH"/>
    <property type="match status" value="1"/>
</dbReference>
<dbReference type="Gene3D" id="3.30.70.20">
    <property type="match status" value="1"/>
</dbReference>
<reference evidence="10 11" key="1">
    <citation type="submission" date="2018-02" db="EMBL/GenBank/DDBJ databases">
        <title>A novel lanthanide dependent methylotroph, Methylotenera sp. La3113.</title>
        <authorList>
            <person name="Lv H."/>
            <person name="Tani A."/>
        </authorList>
    </citation>
    <scope>NUCLEOTIDE SEQUENCE [LARGE SCALE GENOMIC DNA]</scope>
    <source>
        <strain evidence="10 11">La3113</strain>
    </source>
</reference>
<dbReference type="PANTHER" id="PTHR30176">
    <property type="entry name" value="FERREDOXIN-TYPE PROTEIN NAPH"/>
    <property type="match status" value="1"/>
</dbReference>
<comment type="caution">
    <text evidence="10">The sequence shown here is derived from an EMBL/GenBank/DDBJ whole genome shotgun (WGS) entry which is preliminary data.</text>
</comment>
<dbReference type="Pfam" id="PF12801">
    <property type="entry name" value="Fer4_5"/>
    <property type="match status" value="2"/>
</dbReference>
<dbReference type="InterPro" id="IPR017896">
    <property type="entry name" value="4Fe4S_Fe-S-bd"/>
</dbReference>
<dbReference type="EMBL" id="PQVH01000011">
    <property type="protein sequence ID" value="TFW70800.1"/>
    <property type="molecule type" value="Genomic_DNA"/>
</dbReference>
<dbReference type="Pfam" id="PF13187">
    <property type="entry name" value="Fer4_9"/>
    <property type="match status" value="1"/>
</dbReference>
<protein>
    <submittedName>
        <fullName evidence="10">Quinol dehydrogenase ferredoxin subunit NapH</fullName>
    </submittedName>
</protein>
<dbReference type="GO" id="GO:0046872">
    <property type="term" value="F:metal ion binding"/>
    <property type="evidence" value="ECO:0007669"/>
    <property type="project" value="UniProtKB-KW"/>
</dbReference>
<dbReference type="InterPro" id="IPR051684">
    <property type="entry name" value="Electron_Trans/Redox"/>
</dbReference>
<evidence type="ECO:0000313" key="10">
    <source>
        <dbReference type="EMBL" id="TFW70800.1"/>
    </source>
</evidence>
<sequence>MVMANLFRRIVSYLKSHPWLLMRRTLQILIVLAFVIDIPEVGRIAHGNLSSSLWFWNVPLTDPFVLLQSWLAGAPLAKVALIGAAIVAGFYAFFGGRIYCSWVCPINMLTDAAYWLRQKFKIKGNLTMSQDLRSVLLVMALVLSVITGTLAWEIINPITLLQREIMWTSAVGLTFLSALFLFDFLVTRRGWCGHLCPVGAFYRWIGHYGRLRVMAVKTNACSSCTDCIKVCPEPHVLAPVVAQKAMAVTDSDCTRCGACLDKCGNGALSMKLDLSRGNSFRGIPIVKD</sequence>
<keyword evidence="8" id="KW-1133">Transmembrane helix</keyword>
<keyword evidence="8" id="KW-0812">Transmembrane</keyword>
<dbReference type="InterPro" id="IPR011886">
    <property type="entry name" value="NapH_MauN"/>
</dbReference>
<feature type="transmembrane region" description="Helical" evidence="8">
    <location>
        <begin position="135"/>
        <end position="155"/>
    </location>
</feature>
<dbReference type="InterPro" id="IPR017900">
    <property type="entry name" value="4Fe4S_Fe_S_CS"/>
</dbReference>
<evidence type="ECO:0000256" key="1">
    <source>
        <dbReference type="ARBA" id="ARBA00022448"/>
    </source>
</evidence>
<dbReference type="PROSITE" id="PS00198">
    <property type="entry name" value="4FE4S_FER_1"/>
    <property type="match status" value="1"/>
</dbReference>
<proteinExistence type="predicted"/>
<name>A0A4Y9VQH3_9PROT</name>
<evidence type="ECO:0000256" key="8">
    <source>
        <dbReference type="SAM" id="Phobius"/>
    </source>
</evidence>
<gene>
    <name evidence="10" type="ORF">C3Y98_08990</name>
</gene>
<dbReference type="Proteomes" id="UP000297706">
    <property type="component" value="Unassembled WGS sequence"/>
</dbReference>
<keyword evidence="2" id="KW-0004">4Fe-4S</keyword>
<feature type="domain" description="4Fe-4S ferredoxin-type" evidence="9">
    <location>
        <begin position="244"/>
        <end position="273"/>
    </location>
</feature>
<feature type="domain" description="4Fe-4S ferredoxin-type" evidence="9">
    <location>
        <begin position="212"/>
        <end position="242"/>
    </location>
</feature>
<evidence type="ECO:0000256" key="2">
    <source>
        <dbReference type="ARBA" id="ARBA00022485"/>
    </source>
</evidence>
<dbReference type="SUPFAM" id="SSF54862">
    <property type="entry name" value="4Fe-4S ferredoxins"/>
    <property type="match status" value="1"/>
</dbReference>
<keyword evidence="8" id="KW-0472">Membrane</keyword>
<dbReference type="AlphaFoldDB" id="A0A4Y9VQH3"/>
<dbReference type="GO" id="GO:0005886">
    <property type="term" value="C:plasma membrane"/>
    <property type="evidence" value="ECO:0007669"/>
    <property type="project" value="TreeGrafter"/>
</dbReference>
<evidence type="ECO:0000256" key="4">
    <source>
        <dbReference type="ARBA" id="ARBA00022737"/>
    </source>
</evidence>
<keyword evidence="5" id="KW-0249">Electron transport</keyword>
<organism evidence="10 11">
    <name type="scientific">Methylotenera oryzisoli</name>
    <dbReference type="NCBI Taxonomy" id="2080758"/>
    <lineage>
        <taxon>Bacteria</taxon>
        <taxon>Pseudomonadati</taxon>
        <taxon>Pseudomonadota</taxon>
        <taxon>Betaproteobacteria</taxon>
        <taxon>Nitrosomonadales</taxon>
        <taxon>Methylophilaceae</taxon>
        <taxon>Methylotenera</taxon>
    </lineage>
</organism>
<feature type="transmembrane region" description="Helical" evidence="8">
    <location>
        <begin position="167"/>
        <end position="186"/>
    </location>
</feature>
<evidence type="ECO:0000256" key="6">
    <source>
        <dbReference type="ARBA" id="ARBA00023004"/>
    </source>
</evidence>
<evidence type="ECO:0000256" key="3">
    <source>
        <dbReference type="ARBA" id="ARBA00022723"/>
    </source>
</evidence>
<dbReference type="PANTHER" id="PTHR30176:SF3">
    <property type="entry name" value="FERREDOXIN-TYPE PROTEIN NAPH"/>
    <property type="match status" value="1"/>
</dbReference>
<dbReference type="GO" id="GO:0051539">
    <property type="term" value="F:4 iron, 4 sulfur cluster binding"/>
    <property type="evidence" value="ECO:0007669"/>
    <property type="project" value="UniProtKB-KW"/>
</dbReference>
<keyword evidence="7" id="KW-0411">Iron-sulfur</keyword>
<dbReference type="OrthoDB" id="9784262at2"/>
<keyword evidence="6" id="KW-0408">Iron</keyword>
<dbReference type="PROSITE" id="PS51379">
    <property type="entry name" value="4FE4S_FER_2"/>
    <property type="match status" value="2"/>
</dbReference>
<keyword evidence="1" id="KW-0813">Transport</keyword>
<keyword evidence="4" id="KW-0677">Repeat</keyword>
<keyword evidence="3" id="KW-0479">Metal-binding</keyword>
<evidence type="ECO:0000256" key="5">
    <source>
        <dbReference type="ARBA" id="ARBA00022982"/>
    </source>
</evidence>
<accession>A0A4Y9VQH3</accession>